<dbReference type="Pfam" id="PF08566">
    <property type="entry name" value="Pam17"/>
    <property type="match status" value="1"/>
</dbReference>
<comment type="function">
    <text evidence="12">Component of the PAM complex, a complex required for the translocation of transit peptide-containing proteins from the inner membrane into the mitochondrial matrix in an ATP-dependent manner.</text>
</comment>
<keyword evidence="14" id="KW-1185">Reference proteome</keyword>
<evidence type="ECO:0000313" key="13">
    <source>
        <dbReference type="EMBL" id="OMH85231.1"/>
    </source>
</evidence>
<name>A0A1R1PW90_ZANCU</name>
<evidence type="ECO:0000256" key="6">
    <source>
        <dbReference type="ARBA" id="ARBA00022927"/>
    </source>
</evidence>
<keyword evidence="3 12" id="KW-0813">Transport</keyword>
<reference evidence="14" key="1">
    <citation type="submission" date="2017-01" db="EMBL/GenBank/DDBJ databases">
        <authorList>
            <person name="Wang Y."/>
            <person name="White M."/>
            <person name="Kvist S."/>
            <person name="Moncalvo J.-M."/>
        </authorList>
    </citation>
    <scope>NUCLEOTIDE SEQUENCE [LARGE SCALE GENOMIC DNA]</scope>
    <source>
        <strain evidence="14">COL-18-3</strain>
    </source>
</reference>
<feature type="transmembrane region" description="Helical" evidence="12">
    <location>
        <begin position="141"/>
        <end position="167"/>
    </location>
</feature>
<dbReference type="AlphaFoldDB" id="A0A1R1PW90"/>
<evidence type="ECO:0000256" key="5">
    <source>
        <dbReference type="ARBA" id="ARBA00022792"/>
    </source>
</evidence>
<evidence type="ECO:0000256" key="2">
    <source>
        <dbReference type="ARBA" id="ARBA00006837"/>
    </source>
</evidence>
<comment type="subcellular location">
    <subcellularLocation>
        <location evidence="1 12">Mitochondrion inner membrane</location>
        <topology evidence="1 12">Multi-pass membrane protein</topology>
    </subcellularLocation>
</comment>
<evidence type="ECO:0000256" key="1">
    <source>
        <dbReference type="ARBA" id="ARBA00004448"/>
    </source>
</evidence>
<proteinExistence type="inferred from homology"/>
<keyword evidence="4 12" id="KW-0812">Transmembrane</keyword>
<feature type="transmembrane region" description="Helical" evidence="12">
    <location>
        <begin position="116"/>
        <end position="135"/>
    </location>
</feature>
<keyword evidence="5 12" id="KW-0999">Mitochondrion inner membrane</keyword>
<keyword evidence="10 12" id="KW-0496">Mitochondrion</keyword>
<keyword evidence="11 12" id="KW-0472">Membrane</keyword>
<dbReference type="PANTHER" id="PTHR28021:SF1">
    <property type="entry name" value="PRESEQUENCE TRANSLOCATED-ASSOCIATED MOTOR SUBUNIT PAM17, MITOCHONDRIAL"/>
    <property type="match status" value="1"/>
</dbReference>
<evidence type="ECO:0000256" key="10">
    <source>
        <dbReference type="ARBA" id="ARBA00023128"/>
    </source>
</evidence>
<accession>A0A1R1PW90</accession>
<evidence type="ECO:0000256" key="3">
    <source>
        <dbReference type="ARBA" id="ARBA00022448"/>
    </source>
</evidence>
<sequence length="242" mass="27512">MQAQLNLSTFAMAKSIKTHHSTPITDSAAHPSRIFRASYSSKDNADEKLKKIDQAYSKISTEGANAANDKSNKHTKSIEYIRKHDTEGVLDPNSVNYFTWETFFKMKNRVRMAERIASLPGAFVGLATGSAYFSTIPLGNIMIINGIDPTIIVTLLVFTCGIVGYAFGRTSGSLLYRTFNRRKEADFFDHIKKNRSDPRLSSYRNPLPDYYGERISSVKHYRDWMKKQRKHELKGLSLIKED</sequence>
<dbReference type="OrthoDB" id="5970083at2759"/>
<dbReference type="PANTHER" id="PTHR28021">
    <property type="entry name" value="PRESEQUENCE TRANSLOCATED-ASSOCIATED MOTOR SUBUNIT PAM17, MITOCHONDRIAL"/>
    <property type="match status" value="1"/>
</dbReference>
<keyword evidence="8 12" id="KW-1133">Transmembrane helix</keyword>
<dbReference type="GO" id="GO:0030150">
    <property type="term" value="P:protein import into mitochondrial matrix"/>
    <property type="evidence" value="ECO:0007669"/>
    <property type="project" value="UniProtKB-UniRule"/>
</dbReference>
<dbReference type="GO" id="GO:0001405">
    <property type="term" value="C:PAM complex, Tim23 associated import motor"/>
    <property type="evidence" value="ECO:0007669"/>
    <property type="project" value="UniProtKB-UniRule"/>
</dbReference>
<comment type="subunit">
    <text evidence="12">Component of the PAM complex.</text>
</comment>
<evidence type="ECO:0000313" key="14">
    <source>
        <dbReference type="Proteomes" id="UP000188320"/>
    </source>
</evidence>
<keyword evidence="9 12" id="KW-0811">Translocation</keyword>
<evidence type="ECO:0000256" key="8">
    <source>
        <dbReference type="ARBA" id="ARBA00022989"/>
    </source>
</evidence>
<evidence type="ECO:0000256" key="4">
    <source>
        <dbReference type="ARBA" id="ARBA00022692"/>
    </source>
</evidence>
<dbReference type="InterPro" id="IPR013875">
    <property type="entry name" value="Pam17"/>
</dbReference>
<dbReference type="Proteomes" id="UP000188320">
    <property type="component" value="Unassembled WGS sequence"/>
</dbReference>
<protein>
    <recommendedName>
        <fullName evidence="12">Presequence translocated-associated motor subunit PAM17</fullName>
    </recommendedName>
</protein>
<comment type="caution">
    <text evidence="13">The sequence shown here is derived from an EMBL/GenBank/DDBJ whole genome shotgun (WGS) entry which is preliminary data.</text>
</comment>
<evidence type="ECO:0000256" key="11">
    <source>
        <dbReference type="ARBA" id="ARBA00023136"/>
    </source>
</evidence>
<dbReference type="EMBL" id="LSSK01000101">
    <property type="protein sequence ID" value="OMH85231.1"/>
    <property type="molecule type" value="Genomic_DNA"/>
</dbReference>
<evidence type="ECO:0000256" key="9">
    <source>
        <dbReference type="ARBA" id="ARBA00023010"/>
    </source>
</evidence>
<keyword evidence="7" id="KW-0809">Transit peptide</keyword>
<evidence type="ECO:0000256" key="7">
    <source>
        <dbReference type="ARBA" id="ARBA00022946"/>
    </source>
</evidence>
<keyword evidence="6 12" id="KW-0653">Protein transport</keyword>
<evidence type="ECO:0000256" key="12">
    <source>
        <dbReference type="RuleBase" id="RU367146"/>
    </source>
</evidence>
<organism evidence="13 14">
    <name type="scientific">Zancudomyces culisetae</name>
    <name type="common">Gut fungus</name>
    <name type="synonym">Smittium culisetae</name>
    <dbReference type="NCBI Taxonomy" id="1213189"/>
    <lineage>
        <taxon>Eukaryota</taxon>
        <taxon>Fungi</taxon>
        <taxon>Fungi incertae sedis</taxon>
        <taxon>Zoopagomycota</taxon>
        <taxon>Kickxellomycotina</taxon>
        <taxon>Harpellomycetes</taxon>
        <taxon>Harpellales</taxon>
        <taxon>Legeriomycetaceae</taxon>
        <taxon>Zancudomyces</taxon>
    </lineage>
</organism>
<gene>
    <name evidence="13" type="ORF">AX774_g1214</name>
</gene>
<comment type="similarity">
    <text evidence="2 12">Belongs to the PAM17 family.</text>
</comment>